<comment type="caution">
    <text evidence="1">The sequence shown here is derived from an EMBL/GenBank/DDBJ whole genome shotgun (WGS) entry which is preliminary data.</text>
</comment>
<reference evidence="1 2" key="1">
    <citation type="submission" date="2019-02" db="EMBL/GenBank/DDBJ databases">
        <title>Dyella amyloliquefaciens sp. nov., isolated from forest soil.</title>
        <authorList>
            <person name="Gao Z.-H."/>
            <person name="Qiu L.-H."/>
        </authorList>
    </citation>
    <scope>NUCLEOTIDE SEQUENCE [LARGE SCALE GENOMIC DNA]</scope>
    <source>
        <strain evidence="1 2">KACC 12747</strain>
    </source>
</reference>
<dbReference type="Proteomes" id="UP000291822">
    <property type="component" value="Unassembled WGS sequence"/>
</dbReference>
<keyword evidence="2" id="KW-1185">Reference proteome</keyword>
<dbReference type="AlphaFoldDB" id="A0A4R0YUF1"/>
<gene>
    <name evidence="1" type="ORF">EZM97_07065</name>
</gene>
<protein>
    <recommendedName>
        <fullName evidence="3">Cellulose biosynthesis protein BcsR</fullName>
    </recommendedName>
</protein>
<accession>A0A4R0YUF1</accession>
<dbReference type="RefSeq" id="WP_131150161.1">
    <property type="nucleotide sequence ID" value="NZ_SJTG01000001.1"/>
</dbReference>
<proteinExistence type="predicted"/>
<name>A0A4R0YUF1_9GAMM</name>
<evidence type="ECO:0008006" key="3">
    <source>
        <dbReference type="Google" id="ProtNLM"/>
    </source>
</evidence>
<evidence type="ECO:0000313" key="2">
    <source>
        <dbReference type="Proteomes" id="UP000291822"/>
    </source>
</evidence>
<dbReference type="EMBL" id="SJTG01000001">
    <property type="protein sequence ID" value="TCI13055.1"/>
    <property type="molecule type" value="Genomic_DNA"/>
</dbReference>
<sequence length="61" mass="6929">MAGTSDPNARMMPNDIDTFAHYVEGIDPSRYFDSQAKERLDQAMNRWPLLAAVLYPEPAKD</sequence>
<evidence type="ECO:0000313" key="1">
    <source>
        <dbReference type="EMBL" id="TCI13055.1"/>
    </source>
</evidence>
<organism evidence="1 2">
    <name type="scientific">Dyella soli</name>
    <dbReference type="NCBI Taxonomy" id="522319"/>
    <lineage>
        <taxon>Bacteria</taxon>
        <taxon>Pseudomonadati</taxon>
        <taxon>Pseudomonadota</taxon>
        <taxon>Gammaproteobacteria</taxon>
        <taxon>Lysobacterales</taxon>
        <taxon>Rhodanobacteraceae</taxon>
        <taxon>Dyella</taxon>
    </lineage>
</organism>